<reference evidence="2" key="1">
    <citation type="submission" date="2015-04" db="EMBL/GenBank/DDBJ databases">
        <authorList>
            <consortium name="Pathogen Informatics"/>
        </authorList>
    </citation>
    <scope>NUCLEOTIDE SEQUENCE [LARGE SCALE GENOMIC DNA]</scope>
    <source>
        <strain evidence="2">8A</strain>
    </source>
</reference>
<dbReference type="Proteomes" id="UP000220797">
    <property type="component" value="Unassembled WGS sequence"/>
</dbReference>
<gene>
    <name evidence="2" type="ORF">PGAL8A_00182100</name>
</gene>
<evidence type="ECO:0000313" key="2">
    <source>
        <dbReference type="EMBL" id="CRG94429.1"/>
    </source>
</evidence>
<dbReference type="GO" id="GO:0005524">
    <property type="term" value="F:ATP binding"/>
    <property type="evidence" value="ECO:0007669"/>
    <property type="project" value="InterPro"/>
</dbReference>
<keyword evidence="3" id="KW-1185">Reference proteome</keyword>
<dbReference type="SMART" id="SM00220">
    <property type="entry name" value="S_TKc"/>
    <property type="match status" value="1"/>
</dbReference>
<dbReference type="InterPro" id="IPR000719">
    <property type="entry name" value="Prot_kinase_dom"/>
</dbReference>
<dbReference type="GeneID" id="39730348"/>
<dbReference type="VEuPathDB" id="PlasmoDB:PGAL8A_00182100"/>
<evidence type="ECO:0000259" key="1">
    <source>
        <dbReference type="PROSITE" id="PS50011"/>
    </source>
</evidence>
<dbReference type="InterPro" id="IPR011009">
    <property type="entry name" value="Kinase-like_dom_sf"/>
</dbReference>
<name>A0A1J1GPT3_PLAGA</name>
<dbReference type="SUPFAM" id="SSF56112">
    <property type="entry name" value="Protein kinase-like (PK-like)"/>
    <property type="match status" value="1"/>
</dbReference>
<keyword evidence="2" id="KW-0418">Kinase</keyword>
<proteinExistence type="predicted"/>
<dbReference type="RefSeq" id="XP_028527250.1">
    <property type="nucleotide sequence ID" value="XM_028670504.1"/>
</dbReference>
<feature type="domain" description="Protein kinase" evidence="1">
    <location>
        <begin position="1479"/>
        <end position="1733"/>
    </location>
</feature>
<dbReference type="EMBL" id="CVMV01000023">
    <property type="protein sequence ID" value="CRG94429.1"/>
    <property type="molecule type" value="Genomic_DNA"/>
</dbReference>
<accession>A0A1J1GPT3</accession>
<dbReference type="PROSITE" id="PS50011">
    <property type="entry name" value="PROTEIN_KINASE_DOM"/>
    <property type="match status" value="1"/>
</dbReference>
<dbReference type="EC" id="2.7.11.1" evidence="2"/>
<dbReference type="Gene3D" id="1.10.510.10">
    <property type="entry name" value="Transferase(Phosphotransferase) domain 1"/>
    <property type="match status" value="1"/>
</dbReference>
<organism evidence="2 3">
    <name type="scientific">Plasmodium gallinaceum</name>
    <dbReference type="NCBI Taxonomy" id="5849"/>
    <lineage>
        <taxon>Eukaryota</taxon>
        <taxon>Sar</taxon>
        <taxon>Alveolata</taxon>
        <taxon>Apicomplexa</taxon>
        <taxon>Aconoidasida</taxon>
        <taxon>Haemosporida</taxon>
        <taxon>Plasmodiidae</taxon>
        <taxon>Plasmodium</taxon>
        <taxon>Plasmodium (Haemamoeba)</taxon>
    </lineage>
</organism>
<dbReference type="OrthoDB" id="371216at2759"/>
<sequence length="1733" mass="205737">MHFYNTENMYLHMNNQINNLDNTYNKYFNINNTFDNSEITNLNRYHLKRKGFFENNFYANKNKNDILIKMGQKSAKIQKNSIYDLNNDIYNNRYKNLNYNTNEVKGFNYNLNNIKILDEEENYNGNIYKNNTIYDLHNYGNIKYGGVNNEYKKLKAENINNNINTYNNNNTRNYSIMKELNYISKNNLNELNNNNNFSLYPYKSNMRYTNDNFDMEKKKLDNFNYLYKNNTTINNNYDISNNITNKINTNLNSNINTLHNNFSQNINKLNGINNNNYLANNSHNFNNSLTNKHNNILNNTKDKYYDIDNIIKKYISKESSDENTKSNYAYANNEALNDILRNSDNSANKNALLSHNISLLKNKQKDEEEKKREKKINLLKNIIVTNTNKKCNISFNDDFYDSMINDNYNLNSSSVVDYNVGNIYNDIINKNYKNNKNQINNIYDESNLIDKLNETPSLMNKQKFKNEIILNDNNNNSNNINSADNIFDNFNYDNTYEKIRNNNMDYIKNKDNNYDFHKNNINMYDNLKSKINNTLGNYQNNIKDYNTHDYYPISNKLPINKNPNRQNFGSIFENKTFNDINDKINNNCIDNLNNNLYDKYNYDINDKINNDLNNNYNDKFSNNIFGNKLNNNVNNNFNSNLNNGYINNINNRYNNSLNTKLSNMNIFDNFNNDKLNLLNEDKNNSNLNENIFKNFNQDNFTIYNRRNSLSKNTYLPYDDFSNFKDDKTFNYMNKNDPIDNIVKNNNINIFRESIKNNENYIGNNYLNKNNDLIEINKIFDKNNSDIKRNNVNTYENIFNINNKNKRFNYDDKIFMNKQEEHNTYDKEFLNLNKMNNLNYDDSVYKKPLSYIEKNSIDKNIFLNNKRAFPYDDDNSKNKNTNLNNLISNTDKNLIYENFNNVFYSKNNSELNLNDAKMNAICFNKKDKDIVDLKHNFNFLNDKNNNFGSHNIINKNTNDTNIYNLKNNEQKDNRIINTLNNLNEKINRNIPSNLNTYMISKKGNEEMLNKDDSFFHKYNRLLNKGENDDPLNKNRTSLNYDINKNDIFENKNIFNNNLNIFNNFNRIENENSNNNLIKYDNDIKENVVGNIEKDINISNVKNLFINSNEQQNKYSNLISSINKTNIKEHTNNLNYNNKYLSNQNNAFNSNINKQVVNKALPPLPFKSTYKPNLNMSQTKLKFYENNKRSNKIDNIDINFNKINDMENNNTYMNHFNISSNYNINNDDTNIYSTNINDFNNFNNIKNKNNINNINKINDFNFNDKMRNKSINYNSFKENLTTLKEKNISNKFWNESPGIFKDNNDLLLRDDIKNANEIKEYSLKNLNKFNNNYSDQYNVNENNQNNKFFYDNTKNKYSNINNNNIFNNAFLNNNNILNTHLNNNVKLEREEENITNKKQNSLNFGILKSNYINSNNDKVISLSNNISMLLEKISDDSDKKNNIDYLQNNYYDLNNMNNDNVLCVNTINYNDNLNIDTSNFVLSDNYLCHFGLSTLYRCKLKNENFSFLINVIDSFYLNSTNGNDTVANNILFHKRLRHLNILSYKGKTADKNKLYLLFENIHGNILKSYSTPFEESIIASYAYQIIDLLEYMHNNFIIFHGLLSHIIIVQKNTREELIQILSEKNKNISKYFDIYKHGIIKVFNFDFANIDANEKDYEFDFFCVAVLIYEMCTKYNTYYSNKTEDIVEKIHNTNFLFPHFVSFELKNFCFELCSKRKHCFNDLKNHPWFKKNFNF</sequence>
<comment type="caution">
    <text evidence="2">The sequence shown here is derived from an EMBL/GenBank/DDBJ whole genome shotgun (WGS) entry which is preliminary data.</text>
</comment>
<dbReference type="GO" id="GO:0004674">
    <property type="term" value="F:protein serine/threonine kinase activity"/>
    <property type="evidence" value="ECO:0007669"/>
    <property type="project" value="UniProtKB-EC"/>
</dbReference>
<dbReference type="OMA" id="LLEYMHA"/>
<evidence type="ECO:0000313" key="3">
    <source>
        <dbReference type="Proteomes" id="UP000220797"/>
    </source>
</evidence>
<keyword evidence="2" id="KW-0808">Transferase</keyword>
<dbReference type="Gene3D" id="3.30.200.20">
    <property type="entry name" value="Phosphorylase Kinase, domain 1"/>
    <property type="match status" value="1"/>
</dbReference>
<protein>
    <submittedName>
        <fullName evidence="2">Protein kinase, putative</fullName>
        <ecNumber evidence="2">2.7.11.1</ecNumber>
    </submittedName>
</protein>